<dbReference type="Proteomes" id="UP001620408">
    <property type="component" value="Unassembled WGS sequence"/>
</dbReference>
<accession>A0ABW8K8D3</accession>
<protein>
    <submittedName>
        <fullName evidence="1">YkgJ family cysteine cluster protein</fullName>
    </submittedName>
</protein>
<proteinExistence type="predicted"/>
<dbReference type="EMBL" id="JADIKD010000011">
    <property type="protein sequence ID" value="MFK2918002.1"/>
    <property type="molecule type" value="Genomic_DNA"/>
</dbReference>
<organism evidence="1 2">
    <name type="scientific">Dyella koreensis</name>
    <dbReference type="NCBI Taxonomy" id="311235"/>
    <lineage>
        <taxon>Bacteria</taxon>
        <taxon>Pseudomonadati</taxon>
        <taxon>Pseudomonadota</taxon>
        <taxon>Gammaproteobacteria</taxon>
        <taxon>Lysobacterales</taxon>
        <taxon>Rhodanobacteraceae</taxon>
        <taxon>Dyella</taxon>
    </lineage>
</organism>
<comment type="caution">
    <text evidence="1">The sequence shown here is derived from an EMBL/GenBank/DDBJ whole genome shotgun (WGS) entry which is preliminary data.</text>
</comment>
<sequence length="128" mass="13804">MVHPCLRCGACCAHFRVAFHWSEAEAFMGGVVPPELAEKLDPHRLVMRGTQASQPRCVALQGTVGEAASCGIYEQRPSVCREVVPSWEFGAPSPQCDKARLAHGLQLLTPEDWLDPPGSGTPLLPQSA</sequence>
<dbReference type="Pfam" id="PF03692">
    <property type="entry name" value="CxxCxxCC"/>
    <property type="match status" value="1"/>
</dbReference>
<reference evidence="1 2" key="1">
    <citation type="submission" date="2020-10" db="EMBL/GenBank/DDBJ databases">
        <title>Phylogeny of dyella-like bacteria.</title>
        <authorList>
            <person name="Fu J."/>
        </authorList>
    </citation>
    <scope>NUCLEOTIDE SEQUENCE [LARGE SCALE GENOMIC DNA]</scope>
    <source>
        <strain evidence="1 2">BB4</strain>
    </source>
</reference>
<dbReference type="RefSeq" id="WP_379983758.1">
    <property type="nucleotide sequence ID" value="NZ_JADIKD010000011.1"/>
</dbReference>
<evidence type="ECO:0000313" key="2">
    <source>
        <dbReference type="Proteomes" id="UP001620408"/>
    </source>
</evidence>
<gene>
    <name evidence="1" type="ORF">ISS97_12070</name>
</gene>
<dbReference type="InterPro" id="IPR005358">
    <property type="entry name" value="Puta_zinc/iron-chelating_dom"/>
</dbReference>
<evidence type="ECO:0000313" key="1">
    <source>
        <dbReference type="EMBL" id="MFK2918002.1"/>
    </source>
</evidence>
<keyword evidence="2" id="KW-1185">Reference proteome</keyword>
<name>A0ABW8K8D3_9GAMM</name>